<comment type="caution">
    <text evidence="1">The sequence shown here is derived from an EMBL/GenBank/DDBJ whole genome shotgun (WGS) entry which is preliminary data.</text>
</comment>
<protein>
    <submittedName>
        <fullName evidence="1">Uncharacterized protein</fullName>
    </submittedName>
</protein>
<dbReference type="InParanoid" id="D3BJ54"/>
<keyword evidence="2" id="KW-1185">Reference proteome</keyword>
<organism evidence="1 2">
    <name type="scientific">Heterostelium pallidum (strain ATCC 26659 / Pp 5 / PN500)</name>
    <name type="common">Cellular slime mold</name>
    <name type="synonym">Polysphondylium pallidum</name>
    <dbReference type="NCBI Taxonomy" id="670386"/>
    <lineage>
        <taxon>Eukaryota</taxon>
        <taxon>Amoebozoa</taxon>
        <taxon>Evosea</taxon>
        <taxon>Eumycetozoa</taxon>
        <taxon>Dictyostelia</taxon>
        <taxon>Acytosteliales</taxon>
        <taxon>Acytosteliaceae</taxon>
        <taxon>Heterostelium</taxon>
    </lineage>
</organism>
<dbReference type="AlphaFoldDB" id="D3BJ54"/>
<accession>D3BJ54</accession>
<dbReference type="Proteomes" id="UP000001396">
    <property type="component" value="Unassembled WGS sequence"/>
</dbReference>
<dbReference type="Pfam" id="PF05710">
    <property type="entry name" value="Coiled"/>
    <property type="match status" value="1"/>
</dbReference>
<evidence type="ECO:0000313" key="1">
    <source>
        <dbReference type="EMBL" id="EFA77934.1"/>
    </source>
</evidence>
<sequence length="66" mass="6815">MTLISSLTKLGSVQNNSISKSQINSLSGATSSQSSNSVASHNPDVHVLIVGNILGIPLFVHADVDL</sequence>
<dbReference type="InterPro" id="IPR008455">
    <property type="entry name" value="HssA/B-related"/>
</dbReference>
<name>D3BJ54_HETP5</name>
<dbReference type="GeneID" id="31364058"/>
<dbReference type="RefSeq" id="XP_020430062.1">
    <property type="nucleotide sequence ID" value="XM_020579387.1"/>
</dbReference>
<proteinExistence type="predicted"/>
<dbReference type="EMBL" id="ADBJ01000038">
    <property type="protein sequence ID" value="EFA77934.1"/>
    <property type="molecule type" value="Genomic_DNA"/>
</dbReference>
<reference evidence="1 2" key="1">
    <citation type="journal article" date="2011" name="Genome Res.">
        <title>Phylogeny-wide analysis of social amoeba genomes highlights ancient origins for complex intercellular communication.</title>
        <authorList>
            <person name="Heidel A.J."/>
            <person name="Lawal H.M."/>
            <person name="Felder M."/>
            <person name="Schilde C."/>
            <person name="Helps N.R."/>
            <person name="Tunggal B."/>
            <person name="Rivero F."/>
            <person name="John U."/>
            <person name="Schleicher M."/>
            <person name="Eichinger L."/>
            <person name="Platzer M."/>
            <person name="Noegel A.A."/>
            <person name="Schaap P."/>
            <person name="Gloeckner G."/>
        </authorList>
    </citation>
    <scope>NUCLEOTIDE SEQUENCE [LARGE SCALE GENOMIC DNA]</scope>
    <source>
        <strain evidence="2">ATCC 26659 / Pp 5 / PN500</strain>
    </source>
</reference>
<evidence type="ECO:0000313" key="2">
    <source>
        <dbReference type="Proteomes" id="UP000001396"/>
    </source>
</evidence>
<gene>
    <name evidence="1" type="ORF">PPL_08579</name>
</gene>